<dbReference type="RefSeq" id="WP_241038074.1">
    <property type="nucleotide sequence ID" value="NZ_BAAAJF010000003.1"/>
</dbReference>
<dbReference type="Gene3D" id="3.30.530.20">
    <property type="match status" value="1"/>
</dbReference>
<dbReference type="InterPro" id="IPR013538">
    <property type="entry name" value="ASHA1/2-like_C"/>
</dbReference>
<protein>
    <submittedName>
        <fullName evidence="3">SRPBCC domain-containing protein</fullName>
    </submittedName>
</protein>
<reference evidence="3 4" key="1">
    <citation type="submission" date="2022-03" db="EMBL/GenBank/DDBJ databases">
        <title>Pseudonocardia alaer sp. nov., a novel actinomycete isolated from reed forest soil.</title>
        <authorList>
            <person name="Wang L."/>
        </authorList>
    </citation>
    <scope>NUCLEOTIDE SEQUENCE [LARGE SCALE GENOMIC DNA]</scope>
    <source>
        <strain evidence="3 4">Y-16303</strain>
    </source>
</reference>
<dbReference type="CDD" id="cd07814">
    <property type="entry name" value="SRPBCC_CalC_Aha1-like"/>
    <property type="match status" value="1"/>
</dbReference>
<dbReference type="InterPro" id="IPR023393">
    <property type="entry name" value="START-like_dom_sf"/>
</dbReference>
<evidence type="ECO:0000313" key="4">
    <source>
        <dbReference type="Proteomes" id="UP001299970"/>
    </source>
</evidence>
<comment type="caution">
    <text evidence="3">The sequence shown here is derived from an EMBL/GenBank/DDBJ whole genome shotgun (WGS) entry which is preliminary data.</text>
</comment>
<evidence type="ECO:0000259" key="2">
    <source>
        <dbReference type="Pfam" id="PF08327"/>
    </source>
</evidence>
<dbReference type="EMBL" id="JAKXMK010000015">
    <property type="protein sequence ID" value="MCH6167615.1"/>
    <property type="molecule type" value="Genomic_DNA"/>
</dbReference>
<dbReference type="SUPFAM" id="SSF55961">
    <property type="entry name" value="Bet v1-like"/>
    <property type="match status" value="1"/>
</dbReference>
<keyword evidence="4" id="KW-1185">Reference proteome</keyword>
<gene>
    <name evidence="3" type="ORF">MMF94_18170</name>
</gene>
<evidence type="ECO:0000313" key="3">
    <source>
        <dbReference type="EMBL" id="MCH6167615.1"/>
    </source>
</evidence>
<dbReference type="Proteomes" id="UP001299970">
    <property type="component" value="Unassembled WGS sequence"/>
</dbReference>
<dbReference type="Pfam" id="PF08327">
    <property type="entry name" value="AHSA1"/>
    <property type="match status" value="1"/>
</dbReference>
<name>A0ABS9TGE7_9PSEU</name>
<sequence>MTLVPHTVSVSRTIAASPATLYSAWTEPDQMRRWYATVVDADVRVGGRYRIELHEADGSVNGFVGEYLTLEPHSRIAFTFTHHSQTPADQISDETVTVTFREVEPGRTEVTITNSWTGPEFEPSYYDTLREGWEEWISRLEKIF</sequence>
<evidence type="ECO:0000256" key="1">
    <source>
        <dbReference type="ARBA" id="ARBA00006817"/>
    </source>
</evidence>
<proteinExistence type="inferred from homology"/>
<organism evidence="3 4">
    <name type="scientific">Pseudonocardia alaniniphila</name>
    <dbReference type="NCBI Taxonomy" id="75291"/>
    <lineage>
        <taxon>Bacteria</taxon>
        <taxon>Bacillati</taxon>
        <taxon>Actinomycetota</taxon>
        <taxon>Actinomycetes</taxon>
        <taxon>Pseudonocardiales</taxon>
        <taxon>Pseudonocardiaceae</taxon>
        <taxon>Pseudonocardia</taxon>
    </lineage>
</organism>
<accession>A0ABS9TGE7</accession>
<comment type="similarity">
    <text evidence="1">Belongs to the AHA1 family.</text>
</comment>
<feature type="domain" description="Activator of Hsp90 ATPase homologue 1/2-like C-terminal" evidence="2">
    <location>
        <begin position="16"/>
        <end position="144"/>
    </location>
</feature>